<evidence type="ECO:0000256" key="1">
    <source>
        <dbReference type="ARBA" id="ARBA00022490"/>
    </source>
</evidence>
<dbReference type="AlphaFoldDB" id="A0A518DB30"/>
<dbReference type="InterPro" id="IPR020591">
    <property type="entry name" value="Chromosome_initiator_DnaA-like"/>
</dbReference>
<dbReference type="KEGG" id="pnd:Pla175_20330"/>
<dbReference type="RefSeq" id="WP_145283792.1">
    <property type="nucleotide sequence ID" value="NZ_CP036291.1"/>
</dbReference>
<dbReference type="SUPFAM" id="SSF48295">
    <property type="entry name" value="TrpR-like"/>
    <property type="match status" value="1"/>
</dbReference>
<evidence type="ECO:0000256" key="2">
    <source>
        <dbReference type="ARBA" id="ARBA00022705"/>
    </source>
</evidence>
<dbReference type="InterPro" id="IPR013159">
    <property type="entry name" value="DnaA_C"/>
</dbReference>
<keyword evidence="2 7" id="KW-0235">DNA replication</keyword>
<keyword evidence="4 7" id="KW-0067">ATP-binding</keyword>
<dbReference type="Proteomes" id="UP000317429">
    <property type="component" value="Chromosome"/>
</dbReference>
<evidence type="ECO:0000256" key="9">
    <source>
        <dbReference type="SAM" id="MobiDB-lite"/>
    </source>
</evidence>
<dbReference type="GO" id="GO:0006270">
    <property type="term" value="P:DNA replication initiation"/>
    <property type="evidence" value="ECO:0007669"/>
    <property type="project" value="InterPro"/>
</dbReference>
<dbReference type="EMBL" id="CP036291">
    <property type="protein sequence ID" value="QDU88653.1"/>
    <property type="molecule type" value="Genomic_DNA"/>
</dbReference>
<evidence type="ECO:0000259" key="11">
    <source>
        <dbReference type="SMART" id="SM00760"/>
    </source>
</evidence>
<evidence type="ECO:0000256" key="4">
    <source>
        <dbReference type="ARBA" id="ARBA00022840"/>
    </source>
</evidence>
<keyword evidence="13" id="KW-1185">Reference proteome</keyword>
<evidence type="ECO:0000256" key="8">
    <source>
        <dbReference type="RuleBase" id="RU004227"/>
    </source>
</evidence>
<evidence type="ECO:0000256" key="5">
    <source>
        <dbReference type="ARBA" id="ARBA00023121"/>
    </source>
</evidence>
<dbReference type="SUPFAM" id="SSF52540">
    <property type="entry name" value="P-loop containing nucleoside triphosphate hydrolases"/>
    <property type="match status" value="1"/>
</dbReference>
<protein>
    <recommendedName>
        <fullName evidence="7">Chromosomal replication initiator protein DnaA</fullName>
    </recommendedName>
</protein>
<dbReference type="InterPro" id="IPR003593">
    <property type="entry name" value="AAA+_ATPase"/>
</dbReference>
<dbReference type="InterPro" id="IPR018312">
    <property type="entry name" value="Chromosome_initiator_DnaA_CS"/>
</dbReference>
<organism evidence="12 13">
    <name type="scientific">Pirellulimonas nuda</name>
    <dbReference type="NCBI Taxonomy" id="2528009"/>
    <lineage>
        <taxon>Bacteria</taxon>
        <taxon>Pseudomonadati</taxon>
        <taxon>Planctomycetota</taxon>
        <taxon>Planctomycetia</taxon>
        <taxon>Pirellulales</taxon>
        <taxon>Lacipirellulaceae</taxon>
        <taxon>Pirellulimonas</taxon>
    </lineage>
</organism>
<proteinExistence type="inferred from homology"/>
<dbReference type="GO" id="GO:0003688">
    <property type="term" value="F:DNA replication origin binding"/>
    <property type="evidence" value="ECO:0007669"/>
    <property type="project" value="InterPro"/>
</dbReference>
<comment type="similarity">
    <text evidence="8">Belongs to the DnaA family.</text>
</comment>
<dbReference type="InterPro" id="IPR010921">
    <property type="entry name" value="Trp_repressor/repl_initiator"/>
</dbReference>
<dbReference type="PANTHER" id="PTHR30050:SF2">
    <property type="entry name" value="CHROMOSOMAL REPLICATION INITIATOR PROTEIN DNAA"/>
    <property type="match status" value="1"/>
</dbReference>
<evidence type="ECO:0000313" key="13">
    <source>
        <dbReference type="Proteomes" id="UP000317429"/>
    </source>
</evidence>
<gene>
    <name evidence="12" type="primary">dnaA_2</name>
    <name evidence="12" type="ORF">Pla175_20330</name>
</gene>
<dbReference type="PANTHER" id="PTHR30050">
    <property type="entry name" value="CHROMOSOMAL REPLICATION INITIATOR PROTEIN DNAA"/>
    <property type="match status" value="1"/>
</dbReference>
<dbReference type="Pfam" id="PF08299">
    <property type="entry name" value="Bac_DnaA_C"/>
    <property type="match status" value="1"/>
</dbReference>
<dbReference type="SMART" id="SM00760">
    <property type="entry name" value="Bac_DnaA_C"/>
    <property type="match status" value="1"/>
</dbReference>
<dbReference type="GO" id="GO:0005886">
    <property type="term" value="C:plasma membrane"/>
    <property type="evidence" value="ECO:0007669"/>
    <property type="project" value="TreeGrafter"/>
</dbReference>
<dbReference type="OrthoDB" id="9807019at2"/>
<dbReference type="Gene3D" id="1.10.1750.10">
    <property type="match status" value="1"/>
</dbReference>
<dbReference type="InterPro" id="IPR027417">
    <property type="entry name" value="P-loop_NTPase"/>
</dbReference>
<evidence type="ECO:0000256" key="6">
    <source>
        <dbReference type="ARBA" id="ARBA00023125"/>
    </source>
</evidence>
<reference evidence="12 13" key="1">
    <citation type="submission" date="2019-02" db="EMBL/GenBank/DDBJ databases">
        <title>Deep-cultivation of Planctomycetes and their phenomic and genomic characterization uncovers novel biology.</title>
        <authorList>
            <person name="Wiegand S."/>
            <person name="Jogler M."/>
            <person name="Boedeker C."/>
            <person name="Pinto D."/>
            <person name="Vollmers J."/>
            <person name="Rivas-Marin E."/>
            <person name="Kohn T."/>
            <person name="Peeters S.H."/>
            <person name="Heuer A."/>
            <person name="Rast P."/>
            <person name="Oberbeckmann S."/>
            <person name="Bunk B."/>
            <person name="Jeske O."/>
            <person name="Meyerdierks A."/>
            <person name="Storesund J.E."/>
            <person name="Kallscheuer N."/>
            <person name="Luecker S."/>
            <person name="Lage O.M."/>
            <person name="Pohl T."/>
            <person name="Merkel B.J."/>
            <person name="Hornburger P."/>
            <person name="Mueller R.-W."/>
            <person name="Bruemmer F."/>
            <person name="Labrenz M."/>
            <person name="Spormann A.M."/>
            <person name="Op den Camp H."/>
            <person name="Overmann J."/>
            <person name="Amann R."/>
            <person name="Jetten M.S.M."/>
            <person name="Mascher T."/>
            <person name="Medema M.H."/>
            <person name="Devos D.P."/>
            <person name="Kaster A.-K."/>
            <person name="Ovreas L."/>
            <person name="Rohde M."/>
            <person name="Galperin M.Y."/>
            <person name="Jogler C."/>
        </authorList>
    </citation>
    <scope>NUCLEOTIDE SEQUENCE [LARGE SCALE GENOMIC DNA]</scope>
    <source>
        <strain evidence="12 13">Pla175</strain>
    </source>
</reference>
<sequence length="450" mass="48055">MDDSSFQEEMRTALIERIGPRRYGVWFDGQVELRRADNQRLLAVAASPLVRDWLVANVRGELMAAAQVVTGRHVDVEFSFAATDPRSVDLPVACDPPAGLSQGPAPATRPGQVPPKDPFRGVVVGEANRAAVAVARRAAAGAGIALLHGGSGVGKTVLLRAACDGACQADRRRRAVYLTAPQFTTEFVEACRGGGLPSFRRKLARTDLLVIDDVQFFVGKSRTLEELQQTIDAFQSAGKGVLLSSDRPLAELRGLGPELASRLAAGVAVELSAPDAAMRYAILQSLVGAAGVAIPEEAQSTLAGGLVGGARELSGALNRWVLEMEINPGADGDRVAARVVELLNAQSQPAVKMADIHHAVSAEYGVEPNELLSSKRTKSVTEPRMLAMWLARRFTRAAWSEIGDYFGSRSHSTVISAHRRIEGMMTQRDDGAGAPLADAVRRIEARLRAC</sequence>
<evidence type="ECO:0000259" key="10">
    <source>
        <dbReference type="SMART" id="SM00382"/>
    </source>
</evidence>
<dbReference type="CDD" id="cd06571">
    <property type="entry name" value="Bac_DnaA_C"/>
    <property type="match status" value="1"/>
</dbReference>
<comment type="function">
    <text evidence="7">Plays an essential role in the initiation and regulation of chromosomal replication. ATP-DnaA binds to the origin of replication (oriC) to initiate formation of the DNA replication initiation complex once per cell cycle. Binds the DnaA box (a 9 base pair repeat at the origin) and separates the double-stranded (ds)DNA. Forms a right-handed helical filament on oriC DNA; dsDNA binds to the exterior of the filament while single-stranded (ss)DNA is stabiized in the filament's interior. The ATP-DnaA-oriC complex binds and stabilizes one strand of the AT-rich DNA unwinding element (DUE), permitting loading of DNA polymerase. After initiation quickly degrades to an ADP-DnaA complex that is not apt for DNA replication. Binds acidic phospholipids.</text>
</comment>
<dbReference type="CDD" id="cd00009">
    <property type="entry name" value="AAA"/>
    <property type="match status" value="1"/>
</dbReference>
<evidence type="ECO:0000313" key="12">
    <source>
        <dbReference type="EMBL" id="QDU88653.1"/>
    </source>
</evidence>
<keyword evidence="3 7" id="KW-0547">Nucleotide-binding</keyword>
<dbReference type="InterPro" id="IPR013317">
    <property type="entry name" value="DnaA_dom"/>
</dbReference>
<feature type="domain" description="Chromosomal replication initiator DnaA C-terminal" evidence="11">
    <location>
        <begin position="352"/>
        <end position="421"/>
    </location>
</feature>
<name>A0A518DB30_9BACT</name>
<dbReference type="GO" id="GO:0005524">
    <property type="term" value="F:ATP binding"/>
    <property type="evidence" value="ECO:0007669"/>
    <property type="project" value="UniProtKB-KW"/>
</dbReference>
<dbReference type="GO" id="GO:0006275">
    <property type="term" value="P:regulation of DNA replication"/>
    <property type="evidence" value="ECO:0007669"/>
    <property type="project" value="InterPro"/>
</dbReference>
<dbReference type="PROSITE" id="PS01008">
    <property type="entry name" value="DNAA"/>
    <property type="match status" value="1"/>
</dbReference>
<dbReference type="PRINTS" id="PR00051">
    <property type="entry name" value="DNAA"/>
</dbReference>
<dbReference type="Pfam" id="PF00308">
    <property type="entry name" value="Bac_DnaA"/>
    <property type="match status" value="1"/>
</dbReference>
<dbReference type="SMART" id="SM00382">
    <property type="entry name" value="AAA"/>
    <property type="match status" value="1"/>
</dbReference>
<evidence type="ECO:0000256" key="3">
    <source>
        <dbReference type="ARBA" id="ARBA00022741"/>
    </source>
</evidence>
<keyword evidence="1" id="KW-0963">Cytoplasm</keyword>
<feature type="region of interest" description="Disordered" evidence="9">
    <location>
        <begin position="95"/>
        <end position="116"/>
    </location>
</feature>
<accession>A0A518DB30</accession>
<evidence type="ECO:0000256" key="7">
    <source>
        <dbReference type="RuleBase" id="RU000577"/>
    </source>
</evidence>
<dbReference type="Gene3D" id="3.40.50.300">
    <property type="entry name" value="P-loop containing nucleotide triphosphate hydrolases"/>
    <property type="match status" value="1"/>
</dbReference>
<feature type="domain" description="AAA+ ATPase" evidence="10">
    <location>
        <begin position="141"/>
        <end position="275"/>
    </location>
</feature>
<keyword evidence="5" id="KW-0446">Lipid-binding</keyword>
<dbReference type="GO" id="GO:0008289">
    <property type="term" value="F:lipid binding"/>
    <property type="evidence" value="ECO:0007669"/>
    <property type="project" value="UniProtKB-KW"/>
</dbReference>
<keyword evidence="6 7" id="KW-0238">DNA-binding</keyword>